<feature type="non-terminal residue" evidence="2">
    <location>
        <position position="1"/>
    </location>
</feature>
<organism evidence="2">
    <name type="scientific">uncultured Acidimicrobiales bacterium</name>
    <dbReference type="NCBI Taxonomy" id="310071"/>
    <lineage>
        <taxon>Bacteria</taxon>
        <taxon>Bacillati</taxon>
        <taxon>Actinomycetota</taxon>
        <taxon>Acidimicrobiia</taxon>
        <taxon>Acidimicrobiales</taxon>
        <taxon>environmental samples</taxon>
    </lineage>
</organism>
<protein>
    <submittedName>
        <fullName evidence="2">Uncharacterized protein</fullName>
    </submittedName>
</protein>
<name>A0A6J4I7Q2_9ACTN</name>
<feature type="region of interest" description="Disordered" evidence="1">
    <location>
        <begin position="1"/>
        <end position="36"/>
    </location>
</feature>
<feature type="compositionally biased region" description="Basic residues" evidence="1">
    <location>
        <begin position="78"/>
        <end position="97"/>
    </location>
</feature>
<feature type="compositionally biased region" description="Basic residues" evidence="1">
    <location>
        <begin position="108"/>
        <end position="132"/>
    </location>
</feature>
<feature type="region of interest" description="Disordered" evidence="1">
    <location>
        <begin position="49"/>
        <end position="159"/>
    </location>
</feature>
<evidence type="ECO:0000256" key="1">
    <source>
        <dbReference type="SAM" id="MobiDB-lite"/>
    </source>
</evidence>
<evidence type="ECO:0000313" key="2">
    <source>
        <dbReference type="EMBL" id="CAA9244363.1"/>
    </source>
</evidence>
<feature type="non-terminal residue" evidence="2">
    <location>
        <position position="159"/>
    </location>
</feature>
<reference evidence="2" key="1">
    <citation type="submission" date="2020-02" db="EMBL/GenBank/DDBJ databases">
        <authorList>
            <person name="Meier V. D."/>
        </authorList>
    </citation>
    <scope>NUCLEOTIDE SEQUENCE</scope>
    <source>
        <strain evidence="2">AVDCRST_MAG20</strain>
    </source>
</reference>
<sequence>GPKDSSSAAPEWPHPAPARRREPGRRHGWRCGRRGTVAGRLPLDHHRRLCRPRRPRHGPHVRLRHRRRLARCPPPGGPRRRRCRPRPARRRRRRLHRWPLQPGGGRERRPHLLRSRLRAPQQRSRRARRRPGRVGQPGSAPPRPLPSARQDRAGGARGV</sequence>
<feature type="compositionally biased region" description="Basic and acidic residues" evidence="1">
    <location>
        <begin position="149"/>
        <end position="159"/>
    </location>
</feature>
<feature type="compositionally biased region" description="Basic residues" evidence="1">
    <location>
        <begin position="49"/>
        <end position="70"/>
    </location>
</feature>
<accession>A0A6J4I7Q2</accession>
<dbReference type="AlphaFoldDB" id="A0A6J4I7Q2"/>
<proteinExistence type="predicted"/>
<dbReference type="EMBL" id="CADCSY010000085">
    <property type="protein sequence ID" value="CAA9244363.1"/>
    <property type="molecule type" value="Genomic_DNA"/>
</dbReference>
<gene>
    <name evidence="2" type="ORF">AVDCRST_MAG20-1893</name>
</gene>
<feature type="compositionally biased region" description="Basic residues" evidence="1">
    <location>
        <begin position="22"/>
        <end position="33"/>
    </location>
</feature>